<name>A0A1F4W817_UNCKA</name>
<dbReference type="InterPro" id="IPR012657">
    <property type="entry name" value="23S_rRNA-intervening_sequence"/>
</dbReference>
<sequence length="123" mass="14407">MPIKSFRDLEVYNESLELAIEVDKLLRTFPKDEKFLLIDQMKRASRGIAPLIAEGYAKRESIKEFQKFVRDALAEANEMLTHLELAIRFKYVKDQETGTGLIEGYDRLGKKLTNLKDHWQNFK</sequence>
<dbReference type="AlphaFoldDB" id="A0A1F4W817"/>
<dbReference type="InterPro" id="IPR036583">
    <property type="entry name" value="23S_rRNA_IVS_sf"/>
</dbReference>
<dbReference type="Gene3D" id="1.20.1440.60">
    <property type="entry name" value="23S rRNA-intervening sequence"/>
    <property type="match status" value="1"/>
</dbReference>
<evidence type="ECO:0000313" key="2">
    <source>
        <dbReference type="Proteomes" id="UP000176492"/>
    </source>
</evidence>
<dbReference type="Pfam" id="PF05635">
    <property type="entry name" value="23S_rRNA_IVP"/>
    <property type="match status" value="1"/>
</dbReference>
<gene>
    <name evidence="1" type="ORF">A3J33_00365</name>
</gene>
<organism evidence="1 2">
    <name type="scientific">candidate division WWE3 bacterium RIFCSPLOWO2_02_FULL_53_10</name>
    <dbReference type="NCBI Taxonomy" id="1802629"/>
    <lineage>
        <taxon>Bacteria</taxon>
        <taxon>Katanobacteria</taxon>
    </lineage>
</organism>
<evidence type="ECO:0000313" key="1">
    <source>
        <dbReference type="EMBL" id="OGC65470.1"/>
    </source>
</evidence>
<dbReference type="EMBL" id="MEVM01000150">
    <property type="protein sequence ID" value="OGC65470.1"/>
    <property type="molecule type" value="Genomic_DNA"/>
</dbReference>
<proteinExistence type="predicted"/>
<dbReference type="CDD" id="cd16377">
    <property type="entry name" value="23S_rRNA_IVP_like"/>
    <property type="match status" value="1"/>
</dbReference>
<reference evidence="1 2" key="1">
    <citation type="journal article" date="2016" name="Nat. Commun.">
        <title>Thousands of microbial genomes shed light on interconnected biogeochemical processes in an aquifer system.</title>
        <authorList>
            <person name="Anantharaman K."/>
            <person name="Brown C.T."/>
            <person name="Hug L.A."/>
            <person name="Sharon I."/>
            <person name="Castelle C.J."/>
            <person name="Probst A.J."/>
            <person name="Thomas B.C."/>
            <person name="Singh A."/>
            <person name="Wilkins M.J."/>
            <person name="Karaoz U."/>
            <person name="Brodie E.L."/>
            <person name="Williams K.H."/>
            <person name="Hubbard S.S."/>
            <person name="Banfield J.F."/>
        </authorList>
    </citation>
    <scope>NUCLEOTIDE SEQUENCE [LARGE SCALE GENOMIC DNA]</scope>
</reference>
<dbReference type="Proteomes" id="UP000176492">
    <property type="component" value="Unassembled WGS sequence"/>
</dbReference>
<comment type="caution">
    <text evidence="1">The sequence shown here is derived from an EMBL/GenBank/DDBJ whole genome shotgun (WGS) entry which is preliminary data.</text>
</comment>
<protein>
    <recommendedName>
        <fullName evidence="3">Four helix bundle protein</fullName>
    </recommendedName>
</protein>
<dbReference type="NCBIfam" id="TIGR02436">
    <property type="entry name" value="four helix bundle protein"/>
    <property type="match status" value="1"/>
</dbReference>
<dbReference type="PANTHER" id="PTHR38471">
    <property type="entry name" value="FOUR HELIX BUNDLE PROTEIN"/>
    <property type="match status" value="1"/>
</dbReference>
<dbReference type="SUPFAM" id="SSF158446">
    <property type="entry name" value="IVS-encoded protein-like"/>
    <property type="match status" value="1"/>
</dbReference>
<evidence type="ECO:0008006" key="3">
    <source>
        <dbReference type="Google" id="ProtNLM"/>
    </source>
</evidence>
<dbReference type="PANTHER" id="PTHR38471:SF2">
    <property type="entry name" value="FOUR HELIX BUNDLE PROTEIN"/>
    <property type="match status" value="1"/>
</dbReference>
<accession>A0A1F4W817</accession>